<keyword evidence="1 3" id="KW-0853">WD repeat</keyword>
<dbReference type="GO" id="GO:0032040">
    <property type="term" value="C:small-subunit processome"/>
    <property type="evidence" value="ECO:0007669"/>
    <property type="project" value="InterPro"/>
</dbReference>
<dbReference type="InterPro" id="IPR001680">
    <property type="entry name" value="WD40_rpt"/>
</dbReference>
<evidence type="ECO:0000313" key="6">
    <source>
        <dbReference type="Proteomes" id="UP000536275"/>
    </source>
</evidence>
<dbReference type="InterPro" id="IPR001180">
    <property type="entry name" value="CNH_dom"/>
</dbReference>
<keyword evidence="2" id="KW-0677">Repeat</keyword>
<organism evidence="5 6">
    <name type="scientific">Candida albicans</name>
    <name type="common">Yeast</name>
    <dbReference type="NCBI Taxonomy" id="5476"/>
    <lineage>
        <taxon>Eukaryota</taxon>
        <taxon>Fungi</taxon>
        <taxon>Dikarya</taxon>
        <taxon>Ascomycota</taxon>
        <taxon>Saccharomycotina</taxon>
        <taxon>Pichiomycetes</taxon>
        <taxon>Debaryomycetaceae</taxon>
        <taxon>Candida/Lodderomyces clade</taxon>
        <taxon>Candida</taxon>
    </lineage>
</organism>
<dbReference type="PANTHER" id="PTHR22840">
    <property type="entry name" value="WD REPEAT-CONTAINING PROTEIN 36"/>
    <property type="match status" value="1"/>
</dbReference>
<dbReference type="InterPro" id="IPR019453">
    <property type="entry name" value="VPS39/TGFA1_Znf"/>
</dbReference>
<evidence type="ECO:0000313" key="5">
    <source>
        <dbReference type="EMBL" id="KAF6065066.1"/>
    </source>
</evidence>
<dbReference type="Pfam" id="PF25171">
    <property type="entry name" value="Beta-prop_WDR36-Utp21_1st"/>
    <property type="match status" value="1"/>
</dbReference>
<dbReference type="PROSITE" id="PS50219">
    <property type="entry name" value="CNH"/>
    <property type="match status" value="1"/>
</dbReference>
<comment type="caution">
    <text evidence="5">The sequence shown here is derived from an EMBL/GenBank/DDBJ whole genome shotgun (WGS) entry which is preliminary data.</text>
</comment>
<dbReference type="PROSITE" id="PS00678">
    <property type="entry name" value="WD_REPEATS_1"/>
    <property type="match status" value="1"/>
</dbReference>
<dbReference type="Gene3D" id="2.130.10.10">
    <property type="entry name" value="YVTN repeat-like/Quinoprotein amine dehydrogenase"/>
    <property type="match status" value="2"/>
</dbReference>
<dbReference type="SMART" id="SM00320">
    <property type="entry name" value="WD40"/>
    <property type="match status" value="8"/>
</dbReference>
<dbReference type="GO" id="GO:0034388">
    <property type="term" value="C:Pwp2p-containing subcomplex of 90S preribosome"/>
    <property type="evidence" value="ECO:0007669"/>
    <property type="project" value="TreeGrafter"/>
</dbReference>
<dbReference type="InterPro" id="IPR007319">
    <property type="entry name" value="WDR36/Utp21_C"/>
</dbReference>
<dbReference type="PROSITE" id="PS50294">
    <property type="entry name" value="WD_REPEATS_REGION"/>
    <property type="match status" value="1"/>
</dbReference>
<sequence length="1903" mass="214184">MTETVIEKKRKVDLNASGITKQPKASKIFSPFRVLGNVTDSTPFAMGTLGSTFYAVTSVGRSFQIYDLATLHLLFVSQTQTPSRITCLAAHHHFVYASYGDRIGIFRRGRLEHELVCEGNSTVNQLLVFGEYLIATTLEGDIFVFRKTEGKKFPTELYTTIRIINSLVEGEIVGLIHPPTYLNKVIVATTQSVFVINVRTGKLLYKSRELQFEGEKISSIEAAPVLDVIAVGTSNGNVFLFNIKKGKVLGQKIITSGTESSSKVASISFRTDGAPHLVADKKSRVHVLRNAHKETHGGVANAKFLNGQPIVLSNGGDNHLKEFVFDPNLTTSNSSIVPPPRHLRSRGGHSAPPVAIEFPQEDKTHFLLSASRDKTFWTFSLRKDAQAQEMSQRLQKSKDGKRQAGQVVSMREKFPEIISISSSYAREGDWENIITAHKDETFARTWDSRNKRVGRHLLNTIDGGIVKSVCVSQCGNFGLVGSSSGGIGSYNLQSGLLRKKYVLHKQAVTGLAIDGMNRKMVSCGLDGIVGFYDFGKSVYLGKLQLEAPITSMIYHKSSDLVACALDDLSIVVIDVTTQKVIRILYGHTNRISGMDFSPDGRWIVSVALDSTLRTWDLPTGGCIDGVILPIVATAVKFSPIGDILATTHVSGNGVSLWTNRAQFKPVSTRHVEEDEFSTILLPNASGDGGSTMLDGFLDEDSNEDGTIDEQYTSAAQIDASLITLSSEPRSKFNTLLHLDTIKQQSKPKEAPKKPENAPFFLQLTGQAVGDRASVAEGKTSEPTNNTVEETNSKLRKLDTNGNHAFESEFTKLLREAGESGQFERFLTYLLNLSPAVLDLEIRSLNSFVPLTEMTNFIQALNAGLKSNANYEIWETLYAMFFNIHGDVIHQFENETSLHEALEEYRQLNDEKNNKMDSLVKYCASILFVGLTNGDLLIYNAVKDTFLEESGQVSSADTRTISDIKRLFRGHENRSYKLANMFSNITKDGSSINKIESLPISPTKLIILITTLNSLEIFEIVGNHINQIYHVPDSKNSLSFYVLYNDRRLFFVGTKKKLTIFQIINKSRNIFQFNKLKEVVMKDKIRSIDKFDEDSIIIGLVNNYVICEFADFGVSSLAIEKNDNMLSQGTSFSYFGLSSSTPVMWTIQISDDLFLLVKDTQIVKIDRRNGPSMILSSIKLSGIPIEVLFIYPIYLFVVYPKKIEIVDVTSGDLIQKLGHSINSGHSSIILTNSVISIASGADILQFNILPFQAQIDQFLSISGKGTLGNIKDPRNDLKYMGIEKAITLVSNIDDANSLFNDAKNKLMKLRYLYSLKATLLFESYSKYHEALVDISSEWLVSFADVLNLFPAFINGQLRSKGVTSDGNENKKNSSLNVIKRITVEELELNNYSESEYDTDNTTKKGMALKQPHGQSAKAQNIRKFIKAVNNLIIYLTDQRRILSTFMDKDVLTWKNIEINPSDIYPEFDGNLETVATVIDTSLFLCYFYCKPMLLGPLLRLPNNYCDSKIVNECLLSNIHNHVQQRNSKQPNFIKELLDFYYTRSLHEEALEMLYKLAHDEGTIEHSNEDDNKFDDFIKGPDLTIQYLRKLTDDNLYLVLKYSSWVIDQDKNAARPIFMNDSYECESYDNTKVLQFLCKKDQDLGIMYLEWLLFASDISESLKKSKLYSQLETKLCLLYLKQLKSGKHQNDYYNKLLEILKTSQTFEPWSILKEMPTTQDKFLRLTIYIYKKLGEHEKSIDVLFNQLNDLDAAMEYCLEIYNRQQSSSLGSSLFYKLLEDLLMNYHENCELIVRLLSEHGAKIPILKTLSVLPRSFPMHKLKTFFTIEIKNTDEQVKDSHLVSQLYKVGSTNLQYKVMTLQNEGYKIGSSKQPCAICNKRLGYSVFTITKDHEVVHYGCAQSRKK</sequence>
<evidence type="ECO:0000256" key="1">
    <source>
        <dbReference type="ARBA" id="ARBA00022574"/>
    </source>
</evidence>
<evidence type="ECO:0000259" key="4">
    <source>
        <dbReference type="PROSITE" id="PS50219"/>
    </source>
</evidence>
<feature type="repeat" description="WD" evidence="3">
    <location>
        <begin position="584"/>
        <end position="625"/>
    </location>
</feature>
<evidence type="ECO:0000256" key="2">
    <source>
        <dbReference type="ARBA" id="ARBA00022737"/>
    </source>
</evidence>
<dbReference type="InterPro" id="IPR015943">
    <property type="entry name" value="WD40/YVTN_repeat-like_dom_sf"/>
</dbReference>
<dbReference type="PROSITE" id="PS50082">
    <property type="entry name" value="WD_REPEATS_2"/>
    <property type="match status" value="1"/>
</dbReference>
<evidence type="ECO:0000256" key="3">
    <source>
        <dbReference type="PROSITE-ProRule" id="PRU00221"/>
    </source>
</evidence>
<dbReference type="Pfam" id="PF25168">
    <property type="entry name" value="Beta-prop_WDR36-Utp21_2nd"/>
    <property type="match status" value="1"/>
</dbReference>
<name>A0A8H6BXQ4_CANAX</name>
<dbReference type="Pfam" id="PF04192">
    <property type="entry name" value="Utp21"/>
    <property type="match status" value="1"/>
</dbReference>
<dbReference type="InterPro" id="IPR011047">
    <property type="entry name" value="Quinoprotein_ADH-like_sf"/>
</dbReference>
<dbReference type="Pfam" id="PF10367">
    <property type="entry name" value="zf-Vps39_C"/>
    <property type="match status" value="1"/>
</dbReference>
<dbReference type="GO" id="GO:0006364">
    <property type="term" value="P:rRNA processing"/>
    <property type="evidence" value="ECO:0007669"/>
    <property type="project" value="InterPro"/>
</dbReference>
<gene>
    <name evidence="5" type="ORF">FOB64_004839</name>
</gene>
<reference evidence="5 6" key="1">
    <citation type="submission" date="2020-03" db="EMBL/GenBank/DDBJ databases">
        <title>FDA dAtabase for Regulatory Grade micrObial Sequences (FDA-ARGOS): Supporting development and validation of Infectious Disease Dx tests.</title>
        <authorList>
            <person name="Campos J."/>
            <person name="Goldberg B."/>
            <person name="Tallon L."/>
            <person name="Sadzewicz L."/>
            <person name="Vavikolanu K."/>
            <person name="Mehta A."/>
            <person name="Aluvathingal J."/>
            <person name="Nadendla S."/>
            <person name="Nandy P."/>
            <person name="Geyer C."/>
            <person name="Yan Y."/>
            <person name="Sichtig H."/>
        </authorList>
    </citation>
    <scope>NUCLEOTIDE SEQUENCE [LARGE SCALE GENOMIC DNA]</scope>
    <source>
        <strain evidence="5 6">FDAARGOS_656</strain>
    </source>
</reference>
<dbReference type="EMBL" id="JABWAD010000059">
    <property type="protein sequence ID" value="KAF6065066.1"/>
    <property type="molecule type" value="Genomic_DNA"/>
</dbReference>
<dbReference type="Pfam" id="PF10366">
    <property type="entry name" value="Vps39_1"/>
    <property type="match status" value="1"/>
</dbReference>
<accession>A0A8H6BXQ4</accession>
<protein>
    <submittedName>
        <fullName evidence="5">Utp21 specific WD40 associated putative domain family protein</fullName>
    </submittedName>
</protein>
<dbReference type="Pfam" id="PF00780">
    <property type="entry name" value="CNH"/>
    <property type="match status" value="1"/>
</dbReference>
<feature type="domain" description="CNH" evidence="4">
    <location>
        <begin position="912"/>
        <end position="1235"/>
    </location>
</feature>
<proteinExistence type="predicted"/>
<dbReference type="InterPro" id="IPR019452">
    <property type="entry name" value="VPS39/TGF_beta_rcpt-assoc_1"/>
</dbReference>
<dbReference type="PANTHER" id="PTHR22840:SF12">
    <property type="entry name" value="WD REPEAT-CONTAINING PROTEIN 36"/>
    <property type="match status" value="1"/>
</dbReference>
<dbReference type="InterPro" id="IPR019775">
    <property type="entry name" value="WD40_repeat_CS"/>
</dbReference>
<dbReference type="FunFam" id="2.130.10.10:FF:000410">
    <property type="entry name" value="U3 small nucleolar RNA-associated protein 21"/>
    <property type="match status" value="1"/>
</dbReference>
<dbReference type="SUPFAM" id="SSF50998">
    <property type="entry name" value="Quinoprotein alcohol dehydrogenase-like"/>
    <property type="match status" value="1"/>
</dbReference>
<dbReference type="InterPro" id="IPR059157">
    <property type="entry name" value="WDR36-Utp21_N"/>
</dbReference>
<dbReference type="Proteomes" id="UP000536275">
    <property type="component" value="Unassembled WGS sequence"/>
</dbReference>